<evidence type="ECO:0000313" key="10">
    <source>
        <dbReference type="EMBL" id="GGN32198.1"/>
    </source>
</evidence>
<evidence type="ECO:0000256" key="1">
    <source>
        <dbReference type="ARBA" id="ARBA00004203"/>
    </source>
</evidence>
<protein>
    <submittedName>
        <fullName evidence="10">Uncharacterized protein</fullName>
    </submittedName>
</protein>
<evidence type="ECO:0000256" key="7">
    <source>
        <dbReference type="ARBA" id="ARBA00023136"/>
    </source>
</evidence>
<keyword evidence="11" id="KW-1185">Reference proteome</keyword>
<accession>A0ABQ2IZW5</accession>
<evidence type="ECO:0000256" key="5">
    <source>
        <dbReference type="ARBA" id="ARBA00022764"/>
    </source>
</evidence>
<dbReference type="PANTHER" id="PTHR30093">
    <property type="entry name" value="GENERAL SECRETION PATHWAY PROTEIN G"/>
    <property type="match status" value="1"/>
</dbReference>
<dbReference type="InterPro" id="IPR012902">
    <property type="entry name" value="N_methyl_site"/>
</dbReference>
<dbReference type="PRINTS" id="PR00813">
    <property type="entry name" value="BCTERIALGSPG"/>
</dbReference>
<comment type="subcellular location">
    <subcellularLocation>
        <location evidence="1">Cell outer membrane</location>
        <topology evidence="1">Single-pass membrane protein</topology>
    </subcellularLocation>
    <subcellularLocation>
        <location evidence="2">Periplasm</location>
    </subcellularLocation>
</comment>
<keyword evidence="6 9" id="KW-1133">Transmembrane helix</keyword>
<dbReference type="EMBL" id="BMOR01000002">
    <property type="protein sequence ID" value="GGN32198.1"/>
    <property type="molecule type" value="Genomic_DNA"/>
</dbReference>
<dbReference type="RefSeq" id="WP_189054369.1">
    <property type="nucleotide sequence ID" value="NZ_BMOR01000002.1"/>
</dbReference>
<dbReference type="PANTHER" id="PTHR30093:SF44">
    <property type="entry name" value="TYPE II SECRETION SYSTEM CORE PROTEIN G"/>
    <property type="match status" value="1"/>
</dbReference>
<gene>
    <name evidence="10" type="ORF">GCM10010842_08650</name>
</gene>
<evidence type="ECO:0000256" key="9">
    <source>
        <dbReference type="SAM" id="Phobius"/>
    </source>
</evidence>
<dbReference type="SUPFAM" id="SSF54523">
    <property type="entry name" value="Pili subunits"/>
    <property type="match status" value="1"/>
</dbReference>
<dbReference type="Gene3D" id="3.30.700.10">
    <property type="entry name" value="Glycoprotein, Type 4 Pilin"/>
    <property type="match status" value="1"/>
</dbReference>
<feature type="transmembrane region" description="Helical" evidence="9">
    <location>
        <begin position="6"/>
        <end position="28"/>
    </location>
</feature>
<keyword evidence="3" id="KW-0488">Methylation</keyword>
<evidence type="ECO:0000256" key="6">
    <source>
        <dbReference type="ARBA" id="ARBA00022989"/>
    </source>
</evidence>
<dbReference type="Pfam" id="PF07963">
    <property type="entry name" value="N_methyl"/>
    <property type="match status" value="1"/>
</dbReference>
<comment type="caution">
    <text evidence="10">The sequence shown here is derived from an EMBL/GenBank/DDBJ whole genome shotgun (WGS) entry which is preliminary data.</text>
</comment>
<reference evidence="11" key="1">
    <citation type="journal article" date="2019" name="Int. J. Syst. Evol. Microbiol.">
        <title>The Global Catalogue of Microorganisms (GCM) 10K type strain sequencing project: providing services to taxonomists for standard genome sequencing and annotation.</title>
        <authorList>
            <consortium name="The Broad Institute Genomics Platform"/>
            <consortium name="The Broad Institute Genome Sequencing Center for Infectious Disease"/>
            <person name="Wu L."/>
            <person name="Ma J."/>
        </authorList>
    </citation>
    <scope>NUCLEOTIDE SEQUENCE [LARGE SCALE GENOMIC DNA]</scope>
    <source>
        <strain evidence="11">JCM 16918</strain>
    </source>
</reference>
<keyword evidence="4 9" id="KW-0812">Transmembrane</keyword>
<dbReference type="Proteomes" id="UP000645517">
    <property type="component" value="Unassembled WGS sequence"/>
</dbReference>
<sequence>MKNTTQGFTLIELLIVIAIIGILAAVLIPNLLGARKRAYDTSAMACARAVMTAAEAKRIDNAAANTGFTGLTAAYVKDFDQKSCADTKLTLTMVAADQTATAYKATVTHADGSQVYTATEGGLSNAPK</sequence>
<evidence type="ECO:0000256" key="3">
    <source>
        <dbReference type="ARBA" id="ARBA00022481"/>
    </source>
</evidence>
<dbReference type="InterPro" id="IPR045584">
    <property type="entry name" value="Pilin-like"/>
</dbReference>
<keyword evidence="8" id="KW-0998">Cell outer membrane</keyword>
<proteinExistence type="predicted"/>
<dbReference type="InterPro" id="IPR000983">
    <property type="entry name" value="Bac_GSPG_pilin"/>
</dbReference>
<dbReference type="PROSITE" id="PS00409">
    <property type="entry name" value="PROKAR_NTER_METHYL"/>
    <property type="match status" value="1"/>
</dbReference>
<evidence type="ECO:0000256" key="2">
    <source>
        <dbReference type="ARBA" id="ARBA00004418"/>
    </source>
</evidence>
<evidence type="ECO:0000313" key="11">
    <source>
        <dbReference type="Proteomes" id="UP000645517"/>
    </source>
</evidence>
<keyword evidence="5" id="KW-0574">Periplasm</keyword>
<keyword evidence="7 9" id="KW-0472">Membrane</keyword>
<organism evidence="10 11">
    <name type="scientific">Deinococcus daejeonensis</name>
    <dbReference type="NCBI Taxonomy" id="1007098"/>
    <lineage>
        <taxon>Bacteria</taxon>
        <taxon>Thermotogati</taxon>
        <taxon>Deinococcota</taxon>
        <taxon>Deinococci</taxon>
        <taxon>Deinococcales</taxon>
        <taxon>Deinococcaceae</taxon>
        <taxon>Deinococcus</taxon>
    </lineage>
</organism>
<dbReference type="NCBIfam" id="TIGR02532">
    <property type="entry name" value="IV_pilin_GFxxxE"/>
    <property type="match status" value="1"/>
</dbReference>
<evidence type="ECO:0000256" key="4">
    <source>
        <dbReference type="ARBA" id="ARBA00022692"/>
    </source>
</evidence>
<name>A0ABQ2IZW5_9DEIO</name>
<evidence type="ECO:0000256" key="8">
    <source>
        <dbReference type="ARBA" id="ARBA00023237"/>
    </source>
</evidence>